<dbReference type="HOGENOM" id="CLU_1893754_0_0_4"/>
<dbReference type="EMBL" id="CP000284">
    <property type="protein sequence ID" value="ABE50912.1"/>
    <property type="molecule type" value="Genomic_DNA"/>
</dbReference>
<organism evidence="1 2">
    <name type="scientific">Methylobacillus flagellatus (strain ATCC 51484 / DSM 6875 / VKM B-1610 / KT)</name>
    <dbReference type="NCBI Taxonomy" id="265072"/>
    <lineage>
        <taxon>Bacteria</taxon>
        <taxon>Pseudomonadati</taxon>
        <taxon>Pseudomonadota</taxon>
        <taxon>Betaproteobacteria</taxon>
        <taxon>Nitrosomonadales</taxon>
        <taxon>Methylophilaceae</taxon>
        <taxon>Methylobacillus</taxon>
    </lineage>
</organism>
<dbReference type="Proteomes" id="UP000002440">
    <property type="component" value="Chromosome"/>
</dbReference>
<keyword evidence="2" id="KW-1185">Reference proteome</keyword>
<sequence length="134" mass="15126">MADVGIAITLSSRMTVPMNVTGLSSPASMQGLEYAECPPNDAVIDNFASMQQHEPCLKKQSHVAQEIVIILVQIITFDDEDTLWREHTSEAGDVFSYRNTDPDMYGEGKDYVEFSVVMSMERIKITTHERQFFT</sequence>
<dbReference type="AlphaFoldDB" id="Q1GXX5"/>
<evidence type="ECO:0000313" key="2">
    <source>
        <dbReference type="Proteomes" id="UP000002440"/>
    </source>
</evidence>
<dbReference type="KEGG" id="mfa:Mfla_2649"/>
<proteinExistence type="predicted"/>
<gene>
    <name evidence="1" type="ordered locus">Mfla_2649</name>
</gene>
<evidence type="ECO:0000313" key="1">
    <source>
        <dbReference type="EMBL" id="ABE50912.1"/>
    </source>
</evidence>
<name>Q1GXX5_METFK</name>
<accession>Q1GXX5</accession>
<protein>
    <submittedName>
        <fullName evidence="1">Uncharacterized protein</fullName>
    </submittedName>
</protein>
<reference evidence="1 2" key="1">
    <citation type="submission" date="2006-03" db="EMBL/GenBank/DDBJ databases">
        <title>Complete sequence of Methylobacillus flagellatus KT.</title>
        <authorList>
            <consortium name="US DOE Joint Genome Institute"/>
            <person name="Copeland A."/>
            <person name="Lucas S."/>
            <person name="Lapidus A."/>
            <person name="Barry K."/>
            <person name="Detter J.C."/>
            <person name="Glavina del Rio T."/>
            <person name="Hammon N."/>
            <person name="Israni S."/>
            <person name="Dalin E."/>
            <person name="Tice H."/>
            <person name="Pitluck S."/>
            <person name="Brettin T."/>
            <person name="Bruce D."/>
            <person name="Han C."/>
            <person name="Tapia R."/>
            <person name="Saunders E."/>
            <person name="Gilna P."/>
            <person name="Schmutz J."/>
            <person name="Larimer F."/>
            <person name="Land M."/>
            <person name="Kyrpides N."/>
            <person name="Anderson I."/>
            <person name="Richardson P."/>
        </authorList>
    </citation>
    <scope>NUCLEOTIDE SEQUENCE [LARGE SCALE GENOMIC DNA]</scope>
    <source>
        <strain evidence="2">KT / ATCC 51484 / DSM 6875</strain>
    </source>
</reference>